<feature type="transmembrane region" description="Helical" evidence="2">
    <location>
        <begin position="51"/>
        <end position="69"/>
    </location>
</feature>
<keyword evidence="2" id="KW-0812">Transmembrane</keyword>
<dbReference type="GeneID" id="94369039"/>
<keyword evidence="1" id="KW-0808">Transferase</keyword>
<evidence type="ECO:0000256" key="1">
    <source>
        <dbReference type="PIRNR" id="PIRNR000441"/>
    </source>
</evidence>
<dbReference type="SUPFAM" id="SSF51161">
    <property type="entry name" value="Trimeric LpxA-like enzymes"/>
    <property type="match status" value="1"/>
</dbReference>
<keyword evidence="2" id="KW-0472">Membrane</keyword>
<dbReference type="InterPro" id="IPR011004">
    <property type="entry name" value="Trimer_LpxA-like_sf"/>
</dbReference>
<accession>A0ABQ3BQ86</accession>
<keyword evidence="2" id="KW-1133">Transmembrane helix</keyword>
<dbReference type="Gene3D" id="2.160.10.10">
    <property type="entry name" value="Hexapeptide repeat proteins"/>
    <property type="match status" value="1"/>
</dbReference>
<keyword evidence="4" id="KW-1185">Reference proteome</keyword>
<reference evidence="4" key="1">
    <citation type="journal article" date="2019" name="Int. J. Syst. Evol. Microbiol.">
        <title>The Global Catalogue of Microorganisms (GCM) 10K type strain sequencing project: providing services to taxonomists for standard genome sequencing and annotation.</title>
        <authorList>
            <consortium name="The Broad Institute Genomics Platform"/>
            <consortium name="The Broad Institute Genome Sequencing Center for Infectious Disease"/>
            <person name="Wu L."/>
            <person name="Ma J."/>
        </authorList>
    </citation>
    <scope>NUCLEOTIDE SEQUENCE [LARGE SCALE GENOMIC DNA]</scope>
    <source>
        <strain evidence="4">KCTC 12708</strain>
    </source>
</reference>
<dbReference type="Proteomes" id="UP000615593">
    <property type="component" value="Unassembled WGS sequence"/>
</dbReference>
<evidence type="ECO:0000313" key="4">
    <source>
        <dbReference type="Proteomes" id="UP000615593"/>
    </source>
</evidence>
<comment type="caution">
    <text evidence="3">The sequence shown here is derived from an EMBL/GenBank/DDBJ whole genome shotgun (WGS) entry which is preliminary data.</text>
</comment>
<dbReference type="EMBL" id="BMWY01000003">
    <property type="protein sequence ID" value="GGZ53299.1"/>
    <property type="molecule type" value="Genomic_DNA"/>
</dbReference>
<gene>
    <name evidence="3" type="ORF">GCM10008088_13730</name>
</gene>
<feature type="transmembrane region" description="Helical" evidence="2">
    <location>
        <begin position="20"/>
        <end position="39"/>
    </location>
</feature>
<dbReference type="PANTHER" id="PTHR42811">
    <property type="entry name" value="SERINE ACETYLTRANSFERASE"/>
    <property type="match status" value="1"/>
</dbReference>
<comment type="similarity">
    <text evidence="1">Belongs to the transferase hexapeptide repeat family.</text>
</comment>
<dbReference type="PIRSF" id="PIRSF000441">
    <property type="entry name" value="CysE"/>
    <property type="match status" value="1"/>
</dbReference>
<evidence type="ECO:0000256" key="2">
    <source>
        <dbReference type="SAM" id="Phobius"/>
    </source>
</evidence>
<dbReference type="RefSeq" id="WP_027884255.1">
    <property type="nucleotide sequence ID" value="NZ_BMWY01000003.1"/>
</dbReference>
<organism evidence="3 4">
    <name type="scientific">Mesonia mobilis</name>
    <dbReference type="NCBI Taxonomy" id="369791"/>
    <lineage>
        <taxon>Bacteria</taxon>
        <taxon>Pseudomonadati</taxon>
        <taxon>Bacteroidota</taxon>
        <taxon>Flavobacteriia</taxon>
        <taxon>Flavobacteriales</taxon>
        <taxon>Flavobacteriaceae</taxon>
        <taxon>Mesonia</taxon>
    </lineage>
</organism>
<dbReference type="InterPro" id="IPR005881">
    <property type="entry name" value="Ser_O-AcTrfase"/>
</dbReference>
<sequence length="176" mass="19391">MNQFNYFFKDIRALLGKNKYRILLIFFNRSFYGLLSYRIDRSLFLLFKSKYRFLRILLAPFFFLLQIISNCDIHYLADINGGINIHHPSLGIVISGKSIIGDGLTLTGGNTIGIKSGNPDGVIRLGKNCNLGANSCIIGPLTLGNSMKIGAMACVTKSFVENNLILVGVPAQPIST</sequence>
<protein>
    <recommendedName>
        <fullName evidence="1">Serine acetyltransferase</fullName>
        <ecNumber evidence="1">2.3.1.30</ecNumber>
    </recommendedName>
</protein>
<comment type="catalytic activity">
    <reaction evidence="1">
        <text>L-serine + acetyl-CoA = O-acetyl-L-serine + CoA</text>
        <dbReference type="Rhea" id="RHEA:24560"/>
        <dbReference type="ChEBI" id="CHEBI:33384"/>
        <dbReference type="ChEBI" id="CHEBI:57287"/>
        <dbReference type="ChEBI" id="CHEBI:57288"/>
        <dbReference type="ChEBI" id="CHEBI:58340"/>
        <dbReference type="EC" id="2.3.1.30"/>
    </reaction>
</comment>
<dbReference type="EC" id="2.3.1.30" evidence="1"/>
<proteinExistence type="inferred from homology"/>
<keyword evidence="1" id="KW-0012">Acyltransferase</keyword>
<name>A0ABQ3BQ86_9FLAO</name>
<evidence type="ECO:0000313" key="3">
    <source>
        <dbReference type="EMBL" id="GGZ53299.1"/>
    </source>
</evidence>